<proteinExistence type="predicted"/>
<evidence type="ECO:0000313" key="1">
    <source>
        <dbReference type="EMBL" id="MCV7224659.1"/>
    </source>
</evidence>
<sequence>MSTPEPTAAEVYTSVEQTAVVPGSSSAATTIGDVNMFSSTVAVVGAEVEALTLLKVDGLPWLAELDVPAGWEIGRFDGEAPLSRIALCQARPGGGWDASETLAVFSVTGAVDPELIRAVSDGTLSALSADSINTYPLEIPDGASAAAMRSSGYLTVGHRRIWAQFSSYLASARPPAQGLLIEHAIFVDTAHRAALRLDVDDLTAEVHTAFLEQITTVDADQAHHNPIEGLSDGT</sequence>
<dbReference type="Proteomes" id="UP001526201">
    <property type="component" value="Unassembled WGS sequence"/>
</dbReference>
<comment type="caution">
    <text evidence="1">The sequence shown here is derived from an EMBL/GenBank/DDBJ whole genome shotgun (WGS) entry which is preliminary data.</text>
</comment>
<evidence type="ECO:0000313" key="2">
    <source>
        <dbReference type="Proteomes" id="UP001526201"/>
    </source>
</evidence>
<keyword evidence="2" id="KW-1185">Reference proteome</keyword>
<dbReference type="EMBL" id="JACKTY010000009">
    <property type="protein sequence ID" value="MCV7224659.1"/>
    <property type="molecule type" value="Genomic_DNA"/>
</dbReference>
<organism evidence="1 2">
    <name type="scientific">Mycolicibacterium komossense</name>
    <dbReference type="NCBI Taxonomy" id="1779"/>
    <lineage>
        <taxon>Bacteria</taxon>
        <taxon>Bacillati</taxon>
        <taxon>Actinomycetota</taxon>
        <taxon>Actinomycetes</taxon>
        <taxon>Mycobacteriales</taxon>
        <taxon>Mycobacteriaceae</taxon>
        <taxon>Mycolicibacterium</taxon>
    </lineage>
</organism>
<gene>
    <name evidence="1" type="ORF">H7J73_01175</name>
</gene>
<accession>A0ABT3C5C6</accession>
<name>A0ABT3C5C6_9MYCO</name>
<reference evidence="1 2" key="1">
    <citation type="journal article" date="2022" name="BMC Genomics">
        <title>Comparative genome analysis of mycobacteria focusing on tRNA and non-coding RNA.</title>
        <authorList>
            <person name="Behra P.R.K."/>
            <person name="Pettersson B.M.F."/>
            <person name="Ramesh M."/>
            <person name="Das S."/>
            <person name="Dasgupta S."/>
            <person name="Kirsebom L.A."/>
        </authorList>
    </citation>
    <scope>NUCLEOTIDE SEQUENCE [LARGE SCALE GENOMIC DNA]</scope>
    <source>
        <strain evidence="1 2">DSM 44078</strain>
    </source>
</reference>
<protein>
    <submittedName>
        <fullName evidence="1">Uncharacterized protein</fullName>
    </submittedName>
</protein>
<dbReference type="RefSeq" id="WP_264065403.1">
    <property type="nucleotide sequence ID" value="NZ_JACKTY010000009.1"/>
</dbReference>